<comment type="catalytic activity">
    <reaction evidence="13 14">
        <text>di-trans,octa-cis-undecaprenyl diphosphate + H2O = di-trans,octa-cis-undecaprenyl phosphate + phosphate + H(+)</text>
        <dbReference type="Rhea" id="RHEA:28094"/>
        <dbReference type="ChEBI" id="CHEBI:15377"/>
        <dbReference type="ChEBI" id="CHEBI:15378"/>
        <dbReference type="ChEBI" id="CHEBI:43474"/>
        <dbReference type="ChEBI" id="CHEBI:58405"/>
        <dbReference type="ChEBI" id="CHEBI:60392"/>
        <dbReference type="EC" id="3.6.1.27"/>
    </reaction>
</comment>
<dbReference type="NCBIfam" id="NF001390">
    <property type="entry name" value="PRK00281.1-4"/>
    <property type="match status" value="1"/>
</dbReference>
<evidence type="ECO:0000256" key="8">
    <source>
        <dbReference type="ARBA" id="ARBA00022989"/>
    </source>
</evidence>
<comment type="subcellular location">
    <subcellularLocation>
        <location evidence="1 14">Cell membrane</location>
        <topology evidence="1 14">Multi-pass membrane protein</topology>
    </subcellularLocation>
</comment>
<accession>A0A328AX05</accession>
<protein>
    <recommendedName>
        <fullName evidence="4 14">Undecaprenyl-diphosphatase</fullName>
        <ecNumber evidence="3 14">3.6.1.27</ecNumber>
    </recommendedName>
    <alternativeName>
        <fullName evidence="12 14">Bacitracin resistance protein</fullName>
    </alternativeName>
    <alternativeName>
        <fullName evidence="11 14">Undecaprenyl pyrophosphate phosphatase</fullName>
    </alternativeName>
</protein>
<dbReference type="OrthoDB" id="9808289at2"/>
<feature type="transmembrane region" description="Helical" evidence="14">
    <location>
        <begin position="182"/>
        <end position="204"/>
    </location>
</feature>
<organism evidence="15 16">
    <name type="scientific">Phenylobacterium hankyongense</name>
    <dbReference type="NCBI Taxonomy" id="1813876"/>
    <lineage>
        <taxon>Bacteria</taxon>
        <taxon>Pseudomonadati</taxon>
        <taxon>Pseudomonadota</taxon>
        <taxon>Alphaproteobacteria</taxon>
        <taxon>Caulobacterales</taxon>
        <taxon>Caulobacteraceae</taxon>
        <taxon>Phenylobacterium</taxon>
    </lineage>
</organism>
<feature type="transmembrane region" description="Helical" evidence="14">
    <location>
        <begin position="47"/>
        <end position="69"/>
    </location>
</feature>
<evidence type="ECO:0000256" key="3">
    <source>
        <dbReference type="ARBA" id="ARBA00012374"/>
    </source>
</evidence>
<dbReference type="GO" id="GO:0071555">
    <property type="term" value="P:cell wall organization"/>
    <property type="evidence" value="ECO:0007669"/>
    <property type="project" value="UniProtKB-KW"/>
</dbReference>
<feature type="transmembrane region" description="Helical" evidence="14">
    <location>
        <begin position="143"/>
        <end position="162"/>
    </location>
</feature>
<dbReference type="GO" id="GO:0008360">
    <property type="term" value="P:regulation of cell shape"/>
    <property type="evidence" value="ECO:0007669"/>
    <property type="project" value="UniProtKB-KW"/>
</dbReference>
<comment type="caution">
    <text evidence="15">The sequence shown here is derived from an EMBL/GenBank/DDBJ whole genome shotgun (WGS) entry which is preliminary data.</text>
</comment>
<dbReference type="Proteomes" id="UP000249842">
    <property type="component" value="Unassembled WGS sequence"/>
</dbReference>
<keyword evidence="14" id="KW-0573">Peptidoglycan synthesis</keyword>
<evidence type="ECO:0000313" key="16">
    <source>
        <dbReference type="Proteomes" id="UP000249842"/>
    </source>
</evidence>
<evidence type="ECO:0000256" key="7">
    <source>
        <dbReference type="ARBA" id="ARBA00022801"/>
    </source>
</evidence>
<keyword evidence="8 14" id="KW-1133">Transmembrane helix</keyword>
<keyword evidence="5 14" id="KW-1003">Cell membrane</keyword>
<dbReference type="InterPro" id="IPR003824">
    <property type="entry name" value="UppP"/>
</dbReference>
<name>A0A328AX05_9CAUL</name>
<keyword evidence="9 14" id="KW-0472">Membrane</keyword>
<keyword evidence="16" id="KW-1185">Reference proteome</keyword>
<comment type="function">
    <text evidence="14">Catalyzes the dephosphorylation of undecaprenyl diphosphate (UPP). Confers resistance to bacitracin.</text>
</comment>
<dbReference type="RefSeq" id="WP_111456945.1">
    <property type="nucleotide sequence ID" value="NZ_QFYP01000001.1"/>
</dbReference>
<evidence type="ECO:0000256" key="10">
    <source>
        <dbReference type="ARBA" id="ARBA00023251"/>
    </source>
</evidence>
<evidence type="ECO:0000256" key="11">
    <source>
        <dbReference type="ARBA" id="ARBA00032707"/>
    </source>
</evidence>
<proteinExistence type="inferred from homology"/>
<comment type="miscellaneous">
    <text evidence="14">Bacitracin is thought to be involved in the inhibition of peptidoglycan synthesis by sequestering undecaprenyl diphosphate, thereby reducing the pool of lipid carrier available.</text>
</comment>
<keyword evidence="6 14" id="KW-0812">Transmembrane</keyword>
<evidence type="ECO:0000256" key="9">
    <source>
        <dbReference type="ARBA" id="ARBA00023136"/>
    </source>
</evidence>
<sequence length="267" mass="28464">MSDWIYAVVLGVIEGLTEFIPVSSTGMLLLAKTAMGLPDGFWDTFCVLIQLGAILAVVVLYFGRLWGVLLRLPHDKQARRFVLSVLVAFLPAAVVGLLLHDFIKSVLFDSPRVQCVSLILGGLVLLVIDRVVPAPTRNDPMKLPLATAFVIGLFQCLAVIPGTSRSGATIVGSMLMGVDKRAAAEFSFFLAIPTMAGAFAVDAWKSRGQLATTNIELIAVGFVVSFVVALAVIKAMLAIISRRGLAPFGWFRILVGAVGLGLLALRG</sequence>
<dbReference type="EMBL" id="QFYP01000001">
    <property type="protein sequence ID" value="RAK59652.1"/>
    <property type="molecule type" value="Genomic_DNA"/>
</dbReference>
<evidence type="ECO:0000256" key="2">
    <source>
        <dbReference type="ARBA" id="ARBA00010621"/>
    </source>
</evidence>
<dbReference type="GO" id="GO:0009252">
    <property type="term" value="P:peptidoglycan biosynthetic process"/>
    <property type="evidence" value="ECO:0007669"/>
    <property type="project" value="UniProtKB-KW"/>
</dbReference>
<dbReference type="PANTHER" id="PTHR30622">
    <property type="entry name" value="UNDECAPRENYL-DIPHOSPHATASE"/>
    <property type="match status" value="1"/>
</dbReference>
<feature type="transmembrane region" description="Helical" evidence="14">
    <location>
        <begin position="246"/>
        <end position="265"/>
    </location>
</feature>
<dbReference type="GO" id="GO:0005886">
    <property type="term" value="C:plasma membrane"/>
    <property type="evidence" value="ECO:0007669"/>
    <property type="project" value="UniProtKB-SubCell"/>
</dbReference>
<dbReference type="NCBIfam" id="TIGR00753">
    <property type="entry name" value="undec_PP_bacA"/>
    <property type="match status" value="1"/>
</dbReference>
<evidence type="ECO:0000256" key="1">
    <source>
        <dbReference type="ARBA" id="ARBA00004651"/>
    </source>
</evidence>
<dbReference type="AlphaFoldDB" id="A0A328AX05"/>
<evidence type="ECO:0000256" key="14">
    <source>
        <dbReference type="HAMAP-Rule" id="MF_01006"/>
    </source>
</evidence>
<keyword evidence="14" id="KW-0961">Cell wall biogenesis/degradation</keyword>
<evidence type="ECO:0000256" key="13">
    <source>
        <dbReference type="ARBA" id="ARBA00047594"/>
    </source>
</evidence>
<feature type="transmembrane region" description="Helical" evidence="14">
    <location>
        <begin position="216"/>
        <end position="240"/>
    </location>
</feature>
<keyword evidence="14" id="KW-0133">Cell shape</keyword>
<keyword evidence="7 14" id="KW-0378">Hydrolase</keyword>
<reference evidence="16" key="1">
    <citation type="submission" date="2018-05" db="EMBL/GenBank/DDBJ databases">
        <authorList>
            <person name="Li X."/>
        </authorList>
    </citation>
    <scope>NUCLEOTIDE SEQUENCE [LARGE SCALE GENOMIC DNA]</scope>
    <source>
        <strain evidence="16">HKS-05</strain>
    </source>
</reference>
<feature type="transmembrane region" description="Helical" evidence="14">
    <location>
        <begin position="111"/>
        <end position="131"/>
    </location>
</feature>
<dbReference type="GO" id="GO:0050380">
    <property type="term" value="F:undecaprenyl-diphosphatase activity"/>
    <property type="evidence" value="ECO:0007669"/>
    <property type="project" value="UniProtKB-UniRule"/>
</dbReference>
<evidence type="ECO:0000313" key="15">
    <source>
        <dbReference type="EMBL" id="RAK59652.1"/>
    </source>
</evidence>
<gene>
    <name evidence="14" type="primary">uppP</name>
    <name evidence="15" type="ORF">DJ021_07465</name>
</gene>
<comment type="similarity">
    <text evidence="2 14">Belongs to the UppP family.</text>
</comment>
<dbReference type="PANTHER" id="PTHR30622:SF3">
    <property type="entry name" value="UNDECAPRENYL-DIPHOSPHATASE"/>
    <property type="match status" value="1"/>
</dbReference>
<evidence type="ECO:0000256" key="12">
    <source>
        <dbReference type="ARBA" id="ARBA00032932"/>
    </source>
</evidence>
<evidence type="ECO:0000256" key="6">
    <source>
        <dbReference type="ARBA" id="ARBA00022692"/>
    </source>
</evidence>
<evidence type="ECO:0000256" key="4">
    <source>
        <dbReference type="ARBA" id="ARBA00021581"/>
    </source>
</evidence>
<dbReference type="NCBIfam" id="NF001389">
    <property type="entry name" value="PRK00281.1-2"/>
    <property type="match status" value="1"/>
</dbReference>
<dbReference type="Pfam" id="PF02673">
    <property type="entry name" value="BacA"/>
    <property type="match status" value="1"/>
</dbReference>
<dbReference type="GO" id="GO:0046677">
    <property type="term" value="P:response to antibiotic"/>
    <property type="evidence" value="ECO:0007669"/>
    <property type="project" value="UniProtKB-UniRule"/>
</dbReference>
<evidence type="ECO:0000256" key="5">
    <source>
        <dbReference type="ARBA" id="ARBA00022475"/>
    </source>
</evidence>
<dbReference type="EC" id="3.6.1.27" evidence="3 14"/>
<dbReference type="HAMAP" id="MF_01006">
    <property type="entry name" value="Undec_diphosphatase"/>
    <property type="match status" value="1"/>
</dbReference>
<feature type="transmembrane region" description="Helical" evidence="14">
    <location>
        <begin position="81"/>
        <end position="99"/>
    </location>
</feature>
<keyword evidence="10 14" id="KW-0046">Antibiotic resistance</keyword>